<evidence type="ECO:0000313" key="4">
    <source>
        <dbReference type="Proteomes" id="UP000307173"/>
    </source>
</evidence>
<feature type="transmembrane region" description="Helical" evidence="2">
    <location>
        <begin position="48"/>
        <end position="66"/>
    </location>
</feature>
<feature type="compositionally biased region" description="Acidic residues" evidence="1">
    <location>
        <begin position="151"/>
        <end position="162"/>
    </location>
</feature>
<dbReference type="Proteomes" id="UP000307173">
    <property type="component" value="Unassembled WGS sequence"/>
</dbReference>
<gene>
    <name evidence="3" type="ORF">CANINC_003917</name>
</gene>
<sequence>MAVDKYDIPYAMKPKGKDKNKDKSKYTAYIKTQKKGFFNSLSPDARKLLIYVFFFSIFAYVFLTTLRSSQVPEATDYELDLDYSNSRERNLIDDSLDNKEKTTYNEEVEDEVEEVEVEVIDSLASDEDEISGELERKTIKKAKKEGGIEQSDFESQLDEMLEESNKQLKGKKKDSLPEKNDKIKRVPKEEIKRQPKKGKKY</sequence>
<feature type="compositionally biased region" description="Basic and acidic residues" evidence="1">
    <location>
        <begin position="173"/>
        <end position="193"/>
    </location>
</feature>
<organism evidence="3 4">
    <name type="scientific">Pichia inconspicua</name>
    <dbReference type="NCBI Taxonomy" id="52247"/>
    <lineage>
        <taxon>Eukaryota</taxon>
        <taxon>Fungi</taxon>
        <taxon>Dikarya</taxon>
        <taxon>Ascomycota</taxon>
        <taxon>Saccharomycotina</taxon>
        <taxon>Pichiomycetes</taxon>
        <taxon>Pichiales</taxon>
        <taxon>Pichiaceae</taxon>
        <taxon>Pichia</taxon>
    </lineage>
</organism>
<evidence type="ECO:0000313" key="3">
    <source>
        <dbReference type="EMBL" id="TID18176.1"/>
    </source>
</evidence>
<proteinExistence type="predicted"/>
<dbReference type="EMBL" id="SELW01000612">
    <property type="protein sequence ID" value="TID18176.1"/>
    <property type="molecule type" value="Genomic_DNA"/>
</dbReference>
<keyword evidence="2" id="KW-0472">Membrane</keyword>
<evidence type="ECO:0000256" key="2">
    <source>
        <dbReference type="SAM" id="Phobius"/>
    </source>
</evidence>
<reference evidence="3 4" key="1">
    <citation type="journal article" date="2019" name="Front. Genet.">
        <title>Whole-Genome Sequencing of the Opportunistic Yeast Pathogen Candida inconspicua Uncovers Its Hybrid Origin.</title>
        <authorList>
            <person name="Mixao V."/>
            <person name="Hansen A.P."/>
            <person name="Saus E."/>
            <person name="Boekhout T."/>
            <person name="Lass-Florl C."/>
            <person name="Gabaldon T."/>
        </authorList>
    </citation>
    <scope>NUCLEOTIDE SEQUENCE [LARGE SCALE GENOMIC DNA]</scope>
    <source>
        <strain evidence="3 4">CBS 180</strain>
    </source>
</reference>
<feature type="region of interest" description="Disordered" evidence="1">
    <location>
        <begin position="144"/>
        <end position="201"/>
    </location>
</feature>
<protein>
    <submittedName>
        <fullName evidence="3">Uncharacterized protein</fullName>
    </submittedName>
</protein>
<comment type="caution">
    <text evidence="3">The sequence shown here is derived from an EMBL/GenBank/DDBJ whole genome shotgun (WGS) entry which is preliminary data.</text>
</comment>
<keyword evidence="2" id="KW-0812">Transmembrane</keyword>
<accession>A0A4T0WXI7</accession>
<name>A0A4T0WXI7_9ASCO</name>
<keyword evidence="4" id="KW-1185">Reference proteome</keyword>
<evidence type="ECO:0000256" key="1">
    <source>
        <dbReference type="SAM" id="MobiDB-lite"/>
    </source>
</evidence>
<dbReference type="OrthoDB" id="3998229at2759"/>
<keyword evidence="2" id="KW-1133">Transmembrane helix</keyword>
<dbReference type="AlphaFoldDB" id="A0A4T0WXI7"/>